<dbReference type="GO" id="GO:0008270">
    <property type="term" value="F:zinc ion binding"/>
    <property type="evidence" value="ECO:0007669"/>
    <property type="project" value="InterPro"/>
</dbReference>
<feature type="domain" description="Enoyl reductase (ER)" evidence="7">
    <location>
        <begin position="10"/>
        <end position="322"/>
    </location>
</feature>
<dbReference type="InterPro" id="IPR002364">
    <property type="entry name" value="Quin_OxRdtase/zeta-crystal_CS"/>
</dbReference>
<evidence type="ECO:0000313" key="8">
    <source>
        <dbReference type="EMBL" id="MBI3126974.1"/>
    </source>
</evidence>
<dbReference type="GO" id="GO:0016491">
    <property type="term" value="F:oxidoreductase activity"/>
    <property type="evidence" value="ECO:0007669"/>
    <property type="project" value="InterPro"/>
</dbReference>
<protein>
    <submittedName>
        <fullName evidence="8">NADPH:quinone reductase</fullName>
    </submittedName>
</protein>
<comment type="caution">
    <text evidence="8">The sequence shown here is derived from an EMBL/GenBank/DDBJ whole genome shotgun (WGS) entry which is preliminary data.</text>
</comment>
<evidence type="ECO:0000256" key="1">
    <source>
        <dbReference type="ARBA" id="ARBA00004496"/>
    </source>
</evidence>
<dbReference type="InterPro" id="IPR051603">
    <property type="entry name" value="Zinc-ADH_QOR/CCCR"/>
</dbReference>
<keyword evidence="3" id="KW-0963">Cytoplasm</keyword>
<comment type="subcellular location">
    <subcellularLocation>
        <location evidence="1">Cytoplasm</location>
    </subcellularLocation>
</comment>
<keyword evidence="5" id="KW-0694">RNA-binding</keyword>
<dbReference type="Proteomes" id="UP000782312">
    <property type="component" value="Unassembled WGS sequence"/>
</dbReference>
<accession>A0A932HWH2</accession>
<name>A0A932HWH2_UNCTE</name>
<gene>
    <name evidence="8" type="ORF">HYZ11_05150</name>
</gene>
<dbReference type="GO" id="GO:0005737">
    <property type="term" value="C:cytoplasm"/>
    <property type="evidence" value="ECO:0007669"/>
    <property type="project" value="UniProtKB-SubCell"/>
</dbReference>
<evidence type="ECO:0000259" key="7">
    <source>
        <dbReference type="SMART" id="SM00829"/>
    </source>
</evidence>
<dbReference type="CDD" id="cd08253">
    <property type="entry name" value="zeta_crystallin"/>
    <property type="match status" value="1"/>
</dbReference>
<dbReference type="Gene3D" id="3.90.180.10">
    <property type="entry name" value="Medium-chain alcohol dehydrogenases, catalytic domain"/>
    <property type="match status" value="1"/>
</dbReference>
<dbReference type="SUPFAM" id="SSF51735">
    <property type="entry name" value="NAD(P)-binding Rossmann-fold domains"/>
    <property type="match status" value="1"/>
</dbReference>
<evidence type="ECO:0000313" key="9">
    <source>
        <dbReference type="Proteomes" id="UP000782312"/>
    </source>
</evidence>
<dbReference type="AlphaFoldDB" id="A0A932HWH2"/>
<keyword evidence="4" id="KW-0521">NADP</keyword>
<dbReference type="EMBL" id="JACPUR010000013">
    <property type="protein sequence ID" value="MBI3126974.1"/>
    <property type="molecule type" value="Genomic_DNA"/>
</dbReference>
<dbReference type="PROSITE" id="PS01162">
    <property type="entry name" value="QOR_ZETA_CRYSTAL"/>
    <property type="match status" value="1"/>
</dbReference>
<proteinExistence type="predicted"/>
<keyword evidence="6" id="KW-0007">Acetylation</keyword>
<comment type="subunit">
    <text evidence="2">Homotetramer.</text>
</comment>
<dbReference type="PANTHER" id="PTHR44154">
    <property type="entry name" value="QUINONE OXIDOREDUCTASE"/>
    <property type="match status" value="1"/>
</dbReference>
<evidence type="ECO:0000256" key="5">
    <source>
        <dbReference type="ARBA" id="ARBA00022884"/>
    </source>
</evidence>
<dbReference type="InterPro" id="IPR020843">
    <property type="entry name" value="ER"/>
</dbReference>
<evidence type="ECO:0000256" key="3">
    <source>
        <dbReference type="ARBA" id="ARBA00022490"/>
    </source>
</evidence>
<dbReference type="InterPro" id="IPR036291">
    <property type="entry name" value="NAD(P)-bd_dom_sf"/>
</dbReference>
<dbReference type="PANTHER" id="PTHR44154:SF1">
    <property type="entry name" value="QUINONE OXIDOREDUCTASE"/>
    <property type="match status" value="1"/>
</dbReference>
<sequence>MKAMRVHEFGLEHPMRLDEVEDPRPQENEILVRSLAAGAHPVDVVIRAAKHPFHKNFTLPYIPGPEAAGDVIAVGAGVKNFRVGQRVCGRCTGGSYAEKVRMSISWATELPESYSYAEGAGIVVQFATAWNALVIQAQAGPGETVLIHGGAGGVGMAALQLAKTMGCRVIATAGTRKKCGLCVDLGADRAINYREENFAEGALKLTEGRGVDVVVDCAADANLMNDVDAIRPGGRIVVLGTAKALDEKAAFGVQRALVKDARILCMSMPNLTPHLPGLMRRLSSLVSEIHFKIPIYREMKLAEANAAHEILWSGEHHGKIVLAP</sequence>
<dbReference type="GO" id="GO:0003723">
    <property type="term" value="F:RNA binding"/>
    <property type="evidence" value="ECO:0007669"/>
    <property type="project" value="UniProtKB-KW"/>
</dbReference>
<evidence type="ECO:0000256" key="2">
    <source>
        <dbReference type="ARBA" id="ARBA00011881"/>
    </source>
</evidence>
<organism evidence="8 9">
    <name type="scientific">Tectimicrobiota bacterium</name>
    <dbReference type="NCBI Taxonomy" id="2528274"/>
    <lineage>
        <taxon>Bacteria</taxon>
        <taxon>Pseudomonadati</taxon>
        <taxon>Nitrospinota/Tectimicrobiota group</taxon>
        <taxon>Candidatus Tectimicrobiota</taxon>
    </lineage>
</organism>
<evidence type="ECO:0000256" key="6">
    <source>
        <dbReference type="ARBA" id="ARBA00022990"/>
    </source>
</evidence>
<dbReference type="InterPro" id="IPR013149">
    <property type="entry name" value="ADH-like_C"/>
</dbReference>
<dbReference type="SUPFAM" id="SSF50129">
    <property type="entry name" value="GroES-like"/>
    <property type="match status" value="1"/>
</dbReference>
<evidence type="ECO:0000256" key="4">
    <source>
        <dbReference type="ARBA" id="ARBA00022857"/>
    </source>
</evidence>
<dbReference type="SMART" id="SM00829">
    <property type="entry name" value="PKS_ER"/>
    <property type="match status" value="1"/>
</dbReference>
<dbReference type="Pfam" id="PF00107">
    <property type="entry name" value="ADH_zinc_N"/>
    <property type="match status" value="1"/>
</dbReference>
<dbReference type="InterPro" id="IPR013154">
    <property type="entry name" value="ADH-like_N"/>
</dbReference>
<dbReference type="Pfam" id="PF08240">
    <property type="entry name" value="ADH_N"/>
    <property type="match status" value="1"/>
</dbReference>
<dbReference type="InterPro" id="IPR011032">
    <property type="entry name" value="GroES-like_sf"/>
</dbReference>
<dbReference type="Gene3D" id="3.40.50.720">
    <property type="entry name" value="NAD(P)-binding Rossmann-like Domain"/>
    <property type="match status" value="1"/>
</dbReference>
<reference evidence="8" key="1">
    <citation type="submission" date="2020-07" db="EMBL/GenBank/DDBJ databases">
        <title>Huge and variable diversity of episymbiotic CPR bacteria and DPANN archaea in groundwater ecosystems.</title>
        <authorList>
            <person name="He C.Y."/>
            <person name="Keren R."/>
            <person name="Whittaker M."/>
            <person name="Farag I.F."/>
            <person name="Doudna J."/>
            <person name="Cate J.H.D."/>
            <person name="Banfield J.F."/>
        </authorList>
    </citation>
    <scope>NUCLEOTIDE SEQUENCE</scope>
    <source>
        <strain evidence="8">NC_groundwater_763_Ag_S-0.2um_68_21</strain>
    </source>
</reference>